<gene>
    <name evidence="5" type="ORF">ABMA28_010222</name>
</gene>
<dbReference type="InterPro" id="IPR036734">
    <property type="entry name" value="Neur_chan_lig-bd_sf"/>
</dbReference>
<feature type="signal peptide" evidence="2">
    <location>
        <begin position="1"/>
        <end position="19"/>
    </location>
</feature>
<reference evidence="5 6" key="1">
    <citation type="submission" date="2024-06" db="EMBL/GenBank/DDBJ databases">
        <title>A chromosome-level genome assembly of beet webworm, Loxostege sticticalis.</title>
        <authorList>
            <person name="Zhang Y."/>
        </authorList>
    </citation>
    <scope>NUCLEOTIDE SEQUENCE [LARGE SCALE GENOMIC DNA]</scope>
    <source>
        <strain evidence="5">AQ028</strain>
        <tissue evidence="5">Male pupae</tissue>
    </source>
</reference>
<evidence type="ECO:0000313" key="5">
    <source>
        <dbReference type="EMBL" id="KAL0810923.1"/>
    </source>
</evidence>
<feature type="domain" description="Farnesoic acid O-methyl transferase" evidence="4">
    <location>
        <begin position="62"/>
        <end position="158"/>
    </location>
</feature>
<keyword evidence="1" id="KW-0812">Transmembrane</keyword>
<feature type="domain" description="Farnesoic acid O-methyl transferase" evidence="4">
    <location>
        <begin position="160"/>
        <end position="220"/>
    </location>
</feature>
<dbReference type="SUPFAM" id="SSF63712">
    <property type="entry name" value="Nicotinic receptor ligand binding domain-like"/>
    <property type="match status" value="1"/>
</dbReference>
<dbReference type="AlphaFoldDB" id="A0ABD0SC82"/>
<dbReference type="InterPro" id="IPR022041">
    <property type="entry name" value="Methyltransf_FA"/>
</dbReference>
<evidence type="ECO:0000313" key="6">
    <source>
        <dbReference type="Proteomes" id="UP001549921"/>
    </source>
</evidence>
<protein>
    <submittedName>
        <fullName evidence="5">Uncharacterized protein</fullName>
    </submittedName>
</protein>
<dbReference type="Gene3D" id="2.70.170.10">
    <property type="entry name" value="Neurotransmitter-gated ion-channel ligand-binding domain"/>
    <property type="match status" value="1"/>
</dbReference>
<dbReference type="Pfam" id="PF12248">
    <property type="entry name" value="Methyltransf_FA"/>
    <property type="match status" value="2"/>
</dbReference>
<evidence type="ECO:0000259" key="4">
    <source>
        <dbReference type="Pfam" id="PF12248"/>
    </source>
</evidence>
<comment type="caution">
    <text evidence="5">The sequence shown here is derived from an EMBL/GenBank/DDBJ whole genome shotgun (WGS) entry which is preliminary data.</text>
</comment>
<proteinExistence type="predicted"/>
<dbReference type="CDD" id="cd18989">
    <property type="entry name" value="LGIC_ECD_cation"/>
    <property type="match status" value="1"/>
</dbReference>
<evidence type="ECO:0000256" key="1">
    <source>
        <dbReference type="SAM" id="Phobius"/>
    </source>
</evidence>
<feature type="chain" id="PRO_5044742657" evidence="2">
    <location>
        <begin position="20"/>
        <end position="646"/>
    </location>
</feature>
<keyword evidence="1" id="KW-0472">Membrane</keyword>
<accession>A0ABD0SC82</accession>
<sequence>MKWPLLIFVFSFVWIDANAQESNFTFTYEMASRCKEHICQRGYSYDTYYSVDAEDRKNFNFPDGTTFEMHIAIQASSNGHILLSPVAYPEHNDPVYEIVVGGGGNKFTELRRNLKRNAKASSVTVGVLSTVEMRGFYIRIKDSMDLIQLNNSSHQTQSTSVAMSKHDITSCFFLLDLIEFGREGAELPIIKYYDIDPLEIKYFSFAAWNGVEAKFLYDCPIPGEGANVTMDSKEIKRKLSGSEQLKEQFLKYRNPNIAPAPNVNVSVLVNVTGLKYNVFEAKLTTRLSLITSWTDESLAWEPSKFSNVTSVTYRQGQIWRPVFQVYNSDNLDALKTIGHEQIWLYPDGTALFHSKATIDTWCFVETSIYNKWPHDSYTCSIVIQPWDAHEKITLGSLDYSTFQLAFTYQDDLIENEWKVTKALQFIVPAVKWYRMYPQSRSNTTHQSDRLVLNLEFQRRPTNYNIVFYTPLLVLVTFVLLSFWGEPLQMSRVWFYAGATVLICMGLCYIDYLMPCHTIPTILVLYITVLGGILLALLMHVMMMTSVAERLCKTAVMQNLLTAQWFRALFCLPAIKICRNYNTINEGYSTQDEDEFSSEIEQRNGNVEEMQTEASKYCEKEELAEALDKVMFVVYSVVFAVMLGLHY</sequence>
<feature type="transmembrane region" description="Helical" evidence="1">
    <location>
        <begin position="517"/>
        <end position="540"/>
    </location>
</feature>
<dbReference type="Pfam" id="PF02931">
    <property type="entry name" value="Neur_chan_LBD"/>
    <property type="match status" value="1"/>
</dbReference>
<feature type="domain" description="Neurotransmitter-gated ion-channel ligand-binding" evidence="3">
    <location>
        <begin position="244"/>
        <end position="459"/>
    </location>
</feature>
<dbReference type="EMBL" id="JBEDNZ010000025">
    <property type="protein sequence ID" value="KAL0810923.1"/>
    <property type="molecule type" value="Genomic_DNA"/>
</dbReference>
<dbReference type="PANTHER" id="PTHR36695">
    <property type="entry name" value="AGAP008648-PA"/>
    <property type="match status" value="1"/>
</dbReference>
<dbReference type="Proteomes" id="UP001549921">
    <property type="component" value="Unassembled WGS sequence"/>
</dbReference>
<keyword evidence="2" id="KW-0732">Signal</keyword>
<organism evidence="5 6">
    <name type="scientific">Loxostege sticticalis</name>
    <name type="common">Beet webworm moth</name>
    <dbReference type="NCBI Taxonomy" id="481309"/>
    <lineage>
        <taxon>Eukaryota</taxon>
        <taxon>Metazoa</taxon>
        <taxon>Ecdysozoa</taxon>
        <taxon>Arthropoda</taxon>
        <taxon>Hexapoda</taxon>
        <taxon>Insecta</taxon>
        <taxon>Pterygota</taxon>
        <taxon>Neoptera</taxon>
        <taxon>Endopterygota</taxon>
        <taxon>Lepidoptera</taxon>
        <taxon>Glossata</taxon>
        <taxon>Ditrysia</taxon>
        <taxon>Pyraloidea</taxon>
        <taxon>Crambidae</taxon>
        <taxon>Pyraustinae</taxon>
        <taxon>Loxostege</taxon>
    </lineage>
</organism>
<evidence type="ECO:0000256" key="2">
    <source>
        <dbReference type="SAM" id="SignalP"/>
    </source>
</evidence>
<feature type="transmembrane region" description="Helical" evidence="1">
    <location>
        <begin position="465"/>
        <end position="483"/>
    </location>
</feature>
<dbReference type="PANTHER" id="PTHR36695:SF12">
    <property type="entry name" value="AGAP008648-PA"/>
    <property type="match status" value="1"/>
</dbReference>
<feature type="transmembrane region" description="Helical" evidence="1">
    <location>
        <begin position="492"/>
        <end position="511"/>
    </location>
</feature>
<evidence type="ECO:0000259" key="3">
    <source>
        <dbReference type="Pfam" id="PF02931"/>
    </source>
</evidence>
<name>A0ABD0SC82_LOXSC</name>
<dbReference type="InterPro" id="IPR006202">
    <property type="entry name" value="Neur_chan_lig-bd"/>
</dbReference>
<keyword evidence="1" id="KW-1133">Transmembrane helix</keyword>